<dbReference type="Pfam" id="PF00583">
    <property type="entry name" value="Acetyltransf_1"/>
    <property type="match status" value="1"/>
</dbReference>
<gene>
    <name evidence="4" type="ORF">QIS99_18710</name>
</gene>
<dbReference type="InterPro" id="IPR000182">
    <property type="entry name" value="GNAT_dom"/>
</dbReference>
<dbReference type="PANTHER" id="PTHR43877">
    <property type="entry name" value="AMINOALKYLPHOSPHONATE N-ACETYLTRANSFERASE-RELATED-RELATED"/>
    <property type="match status" value="1"/>
</dbReference>
<dbReference type="CDD" id="cd04301">
    <property type="entry name" value="NAT_SF"/>
    <property type="match status" value="1"/>
</dbReference>
<evidence type="ECO:0000256" key="1">
    <source>
        <dbReference type="ARBA" id="ARBA00022679"/>
    </source>
</evidence>
<evidence type="ECO:0000259" key="3">
    <source>
        <dbReference type="PROSITE" id="PS51186"/>
    </source>
</evidence>
<dbReference type="RefSeq" id="WP_282514676.1">
    <property type="nucleotide sequence ID" value="NZ_JASCIR010000015.1"/>
</dbReference>
<feature type="domain" description="N-acetyltransferase" evidence="3">
    <location>
        <begin position="17"/>
        <end position="171"/>
    </location>
</feature>
<keyword evidence="1" id="KW-0808">Transferase</keyword>
<organism evidence="4 5">
    <name type="scientific">Streptomyces solicavernae</name>
    <dbReference type="NCBI Taxonomy" id="3043614"/>
    <lineage>
        <taxon>Bacteria</taxon>
        <taxon>Bacillati</taxon>
        <taxon>Actinomycetota</taxon>
        <taxon>Actinomycetes</taxon>
        <taxon>Kitasatosporales</taxon>
        <taxon>Streptomycetaceae</taxon>
        <taxon>Streptomyces</taxon>
    </lineage>
</organism>
<dbReference type="EMBL" id="JASCIR010000015">
    <property type="protein sequence ID" value="MDI3388220.1"/>
    <property type="molecule type" value="Genomic_DNA"/>
</dbReference>
<dbReference type="PROSITE" id="PS51186">
    <property type="entry name" value="GNAT"/>
    <property type="match status" value="1"/>
</dbReference>
<proteinExistence type="predicted"/>
<evidence type="ECO:0000313" key="5">
    <source>
        <dbReference type="Proteomes" id="UP001224661"/>
    </source>
</evidence>
<reference evidence="4 5" key="1">
    <citation type="submission" date="2023-05" db="EMBL/GenBank/DDBJ databases">
        <title>Draft genome sequence of Streptomyces sp. B-S-A8 isolated from a cave soil in Thailand.</title>
        <authorList>
            <person name="Chamroensaksri N."/>
            <person name="Muangham S."/>
        </authorList>
    </citation>
    <scope>NUCLEOTIDE SEQUENCE [LARGE SCALE GENOMIC DNA]</scope>
    <source>
        <strain evidence="4 5">B-S-A8</strain>
    </source>
</reference>
<keyword evidence="2" id="KW-0012">Acyltransferase</keyword>
<keyword evidence="5" id="KW-1185">Reference proteome</keyword>
<dbReference type="SUPFAM" id="SSF55729">
    <property type="entry name" value="Acyl-CoA N-acyltransferases (Nat)"/>
    <property type="match status" value="1"/>
</dbReference>
<dbReference type="Gene3D" id="3.40.630.30">
    <property type="match status" value="1"/>
</dbReference>
<name>A0ABT6RUV3_9ACTN</name>
<evidence type="ECO:0000256" key="2">
    <source>
        <dbReference type="ARBA" id="ARBA00023315"/>
    </source>
</evidence>
<comment type="caution">
    <text evidence="4">The sequence shown here is derived from an EMBL/GenBank/DDBJ whole genome shotgun (WGS) entry which is preliminary data.</text>
</comment>
<protein>
    <submittedName>
        <fullName evidence="4">GNAT family N-acetyltransferase</fullName>
    </submittedName>
</protein>
<sequence length="179" mass="19810">MILEQIPVLDDGALPGAVLTEVTELYASNREFFALSGDFPDPDHITEEQVAAALADELAGPTTEVLLARSEGRLVGLAITLGQHPDPEDPDPWIGLLLVDAERHRTGVGRQLVRLIEDRFRTAGREAVRLAVLENNDQAGWFWTNLDYELIGYAKDLERQRPCVLMRKELNPTANTPSA</sequence>
<dbReference type="Proteomes" id="UP001224661">
    <property type="component" value="Unassembled WGS sequence"/>
</dbReference>
<evidence type="ECO:0000313" key="4">
    <source>
        <dbReference type="EMBL" id="MDI3388220.1"/>
    </source>
</evidence>
<dbReference type="InterPro" id="IPR050832">
    <property type="entry name" value="Bact_Acetyltransf"/>
</dbReference>
<accession>A0ABT6RUV3</accession>
<dbReference type="InterPro" id="IPR016181">
    <property type="entry name" value="Acyl_CoA_acyltransferase"/>
</dbReference>